<proteinExistence type="inferred from homology"/>
<dbReference type="AlphaFoldDB" id="A0A930V0Z9"/>
<dbReference type="GO" id="GO:0004016">
    <property type="term" value="F:adenylate cyclase activity"/>
    <property type="evidence" value="ECO:0007669"/>
    <property type="project" value="UniProtKB-ARBA"/>
</dbReference>
<dbReference type="InterPro" id="IPR029787">
    <property type="entry name" value="Nucleotide_cyclase"/>
</dbReference>
<sequence>MVEEFLLGERPHLTRLEVNDLAGVPQEEGFELWRLLGFPQTSDDDEAFTDADVEALRQASDLARLGVLDDSSRAALVRTWGRSFARLAEWQTTLLADLATSAPDGAGEGEAAERLVTLAAEILPRIDSLQSYVWRRHLASAANRLFTSGDLGSGGPPAEVHQAVCFCDIVGFTSRSKELDDAELVAWLETFEDASTALIVEHGGRVIKNIGDEVLFVVDAPAAAARIALALVARGEDDDDEFPRVRAGVAYGEVVARLGDVFGPTVNIAARLTSVARPGTVLVDDGMHEALAGEASDEETGHDRETETPAYRWRRLHRTPVKGYSRLRPWSLREPR</sequence>
<organism evidence="3 4">
    <name type="scientific">Nocardioides acrostichi</name>
    <dbReference type="NCBI Taxonomy" id="2784339"/>
    <lineage>
        <taxon>Bacteria</taxon>
        <taxon>Bacillati</taxon>
        <taxon>Actinomycetota</taxon>
        <taxon>Actinomycetes</taxon>
        <taxon>Propionibacteriales</taxon>
        <taxon>Nocardioidaceae</taxon>
        <taxon>Nocardioides</taxon>
    </lineage>
</organism>
<reference evidence="3" key="1">
    <citation type="submission" date="2020-11" db="EMBL/GenBank/DDBJ databases">
        <title>Nocardioides sp. CBS4Y-1, whole genome shotgun sequence.</title>
        <authorList>
            <person name="Tuo L."/>
        </authorList>
    </citation>
    <scope>NUCLEOTIDE SEQUENCE</scope>
    <source>
        <strain evidence="3">CBS4Y-1</strain>
    </source>
</reference>
<dbReference type="Proteomes" id="UP000656804">
    <property type="component" value="Unassembled WGS sequence"/>
</dbReference>
<dbReference type="GO" id="GO:0006171">
    <property type="term" value="P:cAMP biosynthetic process"/>
    <property type="evidence" value="ECO:0007669"/>
    <property type="project" value="TreeGrafter"/>
</dbReference>
<comment type="caution">
    <text evidence="3">The sequence shown here is derived from an EMBL/GenBank/DDBJ whole genome shotgun (WGS) entry which is preliminary data.</text>
</comment>
<gene>
    <name evidence="3" type="ORF">ISG29_18745</name>
</gene>
<dbReference type="GO" id="GO:0035556">
    <property type="term" value="P:intracellular signal transduction"/>
    <property type="evidence" value="ECO:0007669"/>
    <property type="project" value="InterPro"/>
</dbReference>
<dbReference type="PROSITE" id="PS50125">
    <property type="entry name" value="GUANYLATE_CYCLASE_2"/>
    <property type="match status" value="1"/>
</dbReference>
<comment type="similarity">
    <text evidence="1">Belongs to the adenylyl cyclase class-3 family.</text>
</comment>
<dbReference type="PANTHER" id="PTHR43081">
    <property type="entry name" value="ADENYLATE CYCLASE, TERMINAL-DIFFERENTIATION SPECIFIC-RELATED"/>
    <property type="match status" value="1"/>
</dbReference>
<dbReference type="EMBL" id="JADIVZ010000014">
    <property type="protein sequence ID" value="MBF4163721.1"/>
    <property type="molecule type" value="Genomic_DNA"/>
</dbReference>
<dbReference type="SMART" id="SM00044">
    <property type="entry name" value="CYCc"/>
    <property type="match status" value="1"/>
</dbReference>
<protein>
    <submittedName>
        <fullName evidence="3">Adenylate/guanylate cyclase domain-containing protein</fullName>
    </submittedName>
</protein>
<feature type="domain" description="Guanylate cyclase" evidence="2">
    <location>
        <begin position="163"/>
        <end position="273"/>
    </location>
</feature>
<evidence type="ECO:0000256" key="1">
    <source>
        <dbReference type="ARBA" id="ARBA00005381"/>
    </source>
</evidence>
<evidence type="ECO:0000313" key="4">
    <source>
        <dbReference type="Proteomes" id="UP000656804"/>
    </source>
</evidence>
<dbReference type="SUPFAM" id="SSF55073">
    <property type="entry name" value="Nucleotide cyclase"/>
    <property type="match status" value="1"/>
</dbReference>
<dbReference type="PANTHER" id="PTHR43081:SF19">
    <property type="entry name" value="PH-SENSITIVE ADENYLATE CYCLASE RV1264"/>
    <property type="match status" value="1"/>
</dbReference>
<dbReference type="InterPro" id="IPR001054">
    <property type="entry name" value="A/G_cyclase"/>
</dbReference>
<dbReference type="Pfam" id="PF00211">
    <property type="entry name" value="Guanylate_cyc"/>
    <property type="match status" value="1"/>
</dbReference>
<dbReference type="Gene3D" id="3.30.70.1230">
    <property type="entry name" value="Nucleotide cyclase"/>
    <property type="match status" value="1"/>
</dbReference>
<evidence type="ECO:0000259" key="2">
    <source>
        <dbReference type="PROSITE" id="PS50125"/>
    </source>
</evidence>
<evidence type="ECO:0000313" key="3">
    <source>
        <dbReference type="EMBL" id="MBF4163721.1"/>
    </source>
</evidence>
<accession>A0A930V0Z9</accession>
<dbReference type="InterPro" id="IPR050697">
    <property type="entry name" value="Adenylyl/Guanylyl_Cyclase_3/4"/>
</dbReference>
<name>A0A930V0Z9_9ACTN</name>
<keyword evidence="4" id="KW-1185">Reference proteome</keyword>
<dbReference type="CDD" id="cd07302">
    <property type="entry name" value="CHD"/>
    <property type="match status" value="1"/>
</dbReference>